<feature type="transmembrane region" description="Helical" evidence="6">
    <location>
        <begin position="12"/>
        <end position="29"/>
    </location>
</feature>
<dbReference type="PANTHER" id="PTHR36115:SF9">
    <property type="entry name" value="LMO1584 PROTEIN"/>
    <property type="match status" value="1"/>
</dbReference>
<feature type="transmembrane region" description="Helical" evidence="6">
    <location>
        <begin position="89"/>
        <end position="113"/>
    </location>
</feature>
<reference evidence="8 9" key="1">
    <citation type="submission" date="2024-01" db="EMBL/GenBank/DDBJ databases">
        <title>Seven novel Bacillus-like species.</title>
        <authorList>
            <person name="Liu G."/>
        </authorList>
    </citation>
    <scope>NUCLEOTIDE SEQUENCE [LARGE SCALE GENOMIC DNA]</scope>
    <source>
        <strain evidence="8 9">FJAT-51639</strain>
    </source>
</reference>
<keyword evidence="9" id="KW-1185">Reference proteome</keyword>
<evidence type="ECO:0000256" key="6">
    <source>
        <dbReference type="SAM" id="Phobius"/>
    </source>
</evidence>
<dbReference type="Pfam" id="PF06271">
    <property type="entry name" value="RDD"/>
    <property type="match status" value="1"/>
</dbReference>
<organism evidence="8 9">
    <name type="scientific">Bacillus bruguierae</name>
    <dbReference type="NCBI Taxonomy" id="3127667"/>
    <lineage>
        <taxon>Bacteria</taxon>
        <taxon>Bacillati</taxon>
        <taxon>Bacillota</taxon>
        <taxon>Bacilli</taxon>
        <taxon>Bacillales</taxon>
        <taxon>Bacillaceae</taxon>
        <taxon>Bacillus</taxon>
    </lineage>
</organism>
<evidence type="ECO:0000313" key="9">
    <source>
        <dbReference type="Proteomes" id="UP001372526"/>
    </source>
</evidence>
<dbReference type="RefSeq" id="WP_336473631.1">
    <property type="nucleotide sequence ID" value="NZ_JBAWSX010000012.1"/>
</dbReference>
<evidence type="ECO:0000256" key="1">
    <source>
        <dbReference type="ARBA" id="ARBA00004651"/>
    </source>
</evidence>
<feature type="domain" description="RDD" evidence="7">
    <location>
        <begin position="6"/>
        <end position="126"/>
    </location>
</feature>
<sequence>MDQQSAGFWRRLGANILDALIFLPFYLIFRLLNMSEDIVEGTLNILEVLYTLIVPVVWIGYTVGKKAVGVRIVRIDGQEITIWTTLKRYLLAGMVYGITLGIAIIVSAFMVALREDKRSIHDFIAGTQVIHG</sequence>
<keyword evidence="2" id="KW-1003">Cell membrane</keyword>
<proteinExistence type="predicted"/>
<comment type="caution">
    <text evidence="8">The sequence shown here is derived from an EMBL/GenBank/DDBJ whole genome shotgun (WGS) entry which is preliminary data.</text>
</comment>
<accession>A0ABU8FKP6</accession>
<evidence type="ECO:0000259" key="7">
    <source>
        <dbReference type="Pfam" id="PF06271"/>
    </source>
</evidence>
<dbReference type="InterPro" id="IPR010432">
    <property type="entry name" value="RDD"/>
</dbReference>
<keyword evidence="4 6" id="KW-1133">Transmembrane helix</keyword>
<gene>
    <name evidence="8" type="ORF">WAZ07_18620</name>
</gene>
<protein>
    <submittedName>
        <fullName evidence="8">RDD family protein</fullName>
    </submittedName>
</protein>
<evidence type="ECO:0000256" key="3">
    <source>
        <dbReference type="ARBA" id="ARBA00022692"/>
    </source>
</evidence>
<dbReference type="Proteomes" id="UP001372526">
    <property type="component" value="Unassembled WGS sequence"/>
</dbReference>
<comment type="subcellular location">
    <subcellularLocation>
        <location evidence="1">Cell membrane</location>
        <topology evidence="1">Multi-pass membrane protein</topology>
    </subcellularLocation>
</comment>
<keyword evidence="3 6" id="KW-0812">Transmembrane</keyword>
<evidence type="ECO:0000256" key="2">
    <source>
        <dbReference type="ARBA" id="ARBA00022475"/>
    </source>
</evidence>
<dbReference type="EMBL" id="JBAWSX010000012">
    <property type="protein sequence ID" value="MEI4803264.1"/>
    <property type="molecule type" value="Genomic_DNA"/>
</dbReference>
<evidence type="ECO:0000313" key="8">
    <source>
        <dbReference type="EMBL" id="MEI4803264.1"/>
    </source>
</evidence>
<name>A0ABU8FKP6_9BACI</name>
<dbReference type="PANTHER" id="PTHR36115">
    <property type="entry name" value="PROLINE-RICH ANTIGEN HOMOLOG-RELATED"/>
    <property type="match status" value="1"/>
</dbReference>
<dbReference type="InterPro" id="IPR051791">
    <property type="entry name" value="Pra-immunoreactive"/>
</dbReference>
<evidence type="ECO:0000256" key="4">
    <source>
        <dbReference type="ARBA" id="ARBA00022989"/>
    </source>
</evidence>
<feature type="transmembrane region" description="Helical" evidence="6">
    <location>
        <begin position="49"/>
        <end position="68"/>
    </location>
</feature>
<keyword evidence="5 6" id="KW-0472">Membrane</keyword>
<evidence type="ECO:0000256" key="5">
    <source>
        <dbReference type="ARBA" id="ARBA00023136"/>
    </source>
</evidence>